<protein>
    <recommendedName>
        <fullName evidence="1">Histidine kinase/HSP90-like ATPase domain-containing protein</fullName>
    </recommendedName>
</protein>
<dbReference type="SUPFAM" id="SSF55874">
    <property type="entry name" value="ATPase domain of HSP90 chaperone/DNA topoisomerase II/histidine kinase"/>
    <property type="match status" value="1"/>
</dbReference>
<organism evidence="2 3">
    <name type="scientific">Kosmotoga pacifica</name>
    <dbReference type="NCBI Taxonomy" id="1330330"/>
    <lineage>
        <taxon>Bacteria</taxon>
        <taxon>Thermotogati</taxon>
        <taxon>Thermotogota</taxon>
        <taxon>Thermotogae</taxon>
        <taxon>Kosmotogales</taxon>
        <taxon>Kosmotogaceae</taxon>
        <taxon>Kosmotoga</taxon>
    </lineage>
</organism>
<name>A0A0G2ZFA3_9BACT</name>
<dbReference type="Proteomes" id="UP000035159">
    <property type="component" value="Chromosome"/>
</dbReference>
<dbReference type="EMBL" id="CP011232">
    <property type="protein sequence ID" value="AKI97448.1"/>
    <property type="molecule type" value="Genomic_DNA"/>
</dbReference>
<dbReference type="CDD" id="cd16936">
    <property type="entry name" value="HATPase_RsbW-like"/>
    <property type="match status" value="1"/>
</dbReference>
<evidence type="ECO:0000313" key="3">
    <source>
        <dbReference type="Proteomes" id="UP000035159"/>
    </source>
</evidence>
<keyword evidence="3" id="KW-1185">Reference proteome</keyword>
<dbReference type="OrthoDB" id="9792240at2"/>
<dbReference type="Pfam" id="PF13581">
    <property type="entry name" value="HATPase_c_2"/>
    <property type="match status" value="1"/>
</dbReference>
<accession>A0A0G2ZFA3</accession>
<proteinExistence type="predicted"/>
<reference evidence="2 3" key="1">
    <citation type="submission" date="2015-04" db="EMBL/GenBank/DDBJ databases">
        <title>Complete Genome Sequence of Kosmotoga pacifica SLHLJ1.</title>
        <authorList>
            <person name="Jiang L.J."/>
            <person name="Shao Z.Z."/>
            <person name="Jebbar M."/>
        </authorList>
    </citation>
    <scope>NUCLEOTIDE SEQUENCE [LARGE SCALE GENOMIC DNA]</scope>
    <source>
        <strain evidence="2 3">SLHLJ1</strain>
    </source>
</reference>
<gene>
    <name evidence="2" type="ORF">IX53_06025</name>
</gene>
<sequence>MKDKMAFRVNASLREIDWLSSKVYEKLVPLVGREKAFKTGLLIIEACTNIVKYGYHYREGDIDVEIGIDQKDVELTISDSGKPFNPLEKSLPDFSRVEEFQDGGMGIYLIRSLSKEVSYRYEDGKNHLKLSI</sequence>
<dbReference type="AlphaFoldDB" id="A0A0G2ZFA3"/>
<dbReference type="STRING" id="1330330.IX53_06025"/>
<evidence type="ECO:0000259" key="1">
    <source>
        <dbReference type="Pfam" id="PF13581"/>
    </source>
</evidence>
<feature type="domain" description="Histidine kinase/HSP90-like ATPase" evidence="1">
    <location>
        <begin position="33"/>
        <end position="131"/>
    </location>
</feature>
<dbReference type="PATRIC" id="fig|1330330.3.peg.1220"/>
<dbReference type="InterPro" id="IPR036890">
    <property type="entry name" value="HATPase_C_sf"/>
</dbReference>
<evidence type="ECO:0000313" key="2">
    <source>
        <dbReference type="EMBL" id="AKI97448.1"/>
    </source>
</evidence>
<dbReference type="InterPro" id="IPR003594">
    <property type="entry name" value="HATPase_dom"/>
</dbReference>
<dbReference type="Gene3D" id="3.30.565.10">
    <property type="entry name" value="Histidine kinase-like ATPase, C-terminal domain"/>
    <property type="match status" value="1"/>
</dbReference>
<dbReference type="RefSeq" id="WP_047754582.1">
    <property type="nucleotide sequence ID" value="NZ_CAJUHA010000011.1"/>
</dbReference>
<dbReference type="KEGG" id="kpf:IX53_06025"/>